<dbReference type="EMBL" id="OR090884">
    <property type="protein sequence ID" value="WMD26756.1"/>
    <property type="molecule type" value="Viral_cRNA"/>
</dbReference>
<evidence type="ECO:0000256" key="5">
    <source>
        <dbReference type="ARBA" id="ARBA00022884"/>
    </source>
</evidence>
<evidence type="ECO:0000256" key="7">
    <source>
        <dbReference type="ARBA" id="ARBA00023274"/>
    </source>
</evidence>
<accession>A0AA50LSE6</accession>
<feature type="region of interest" description="Disordered" evidence="10">
    <location>
        <begin position="125"/>
        <end position="148"/>
    </location>
</feature>
<keyword evidence="7 9" id="KW-0687">Ribonucleoprotein</keyword>
<keyword evidence="9" id="KW-1035">Host cytoplasm</keyword>
<keyword evidence="5 9" id="KW-0694">RNA-binding</keyword>
<evidence type="ECO:0000256" key="9">
    <source>
        <dbReference type="RuleBase" id="RU369108"/>
    </source>
</evidence>
<comment type="subcellular location">
    <subcellularLocation>
        <location evidence="9">Virion</location>
    </subcellularLocation>
    <subcellularLocation>
        <location evidence="9">Host cytoplasm</location>
    </subcellularLocation>
</comment>
<evidence type="ECO:0000313" key="11">
    <source>
        <dbReference type="EMBL" id="WMD26756.1"/>
    </source>
</evidence>
<dbReference type="GO" id="GO:0019029">
    <property type="term" value="C:helical viral capsid"/>
    <property type="evidence" value="ECO:0007669"/>
    <property type="project" value="UniProtKB-UniRule"/>
</dbReference>
<keyword evidence="4 9" id="KW-0946">Virion</keyword>
<sequence>MASKRVQGFAPLKSEIIYSDTNEAVYSDDAVLKSPHLKGKANLSIYQAAQVLSSILYRDVKNKLSPYIILHLAMDLETTDSLKGDQRVPERLGSGLDWPAIRIMNENLAPQNVVISSGIRSLRKKTQASTSKAPANPFGDEEEEDENQSMIQVSNGTEYEKSAKFVSAFLLRLLVKNVTNVTNAWSQMQKRYENFYNEEIDSVFSECPGEEVLTDLKTKLTSNPAIATTWIISLYSNKSRNAERSLVDTNMLRYLVVLPLQYAGMHAVKLFLTYKNASKCDAIWLLNSLRSPAHNAALKDIYIMLESWFPVKGDPKTGMFRFSRLVNPNFFPNVQTRQCPSLVYVLSHCIMEYTLVPGRESLGSIAGMENVSGKIKEQMEEAAKMLYESTPESQEDDYSEIMKKSIIGKGKKKEEEPKPRRSLFGRT</sequence>
<evidence type="ECO:0000256" key="6">
    <source>
        <dbReference type="ARBA" id="ARBA00023086"/>
    </source>
</evidence>
<dbReference type="GO" id="GO:0019013">
    <property type="term" value="C:viral nucleocapsid"/>
    <property type="evidence" value="ECO:0007669"/>
    <property type="project" value="UniProtKB-UniRule"/>
</dbReference>
<feature type="region of interest" description="Disordered" evidence="10">
    <location>
        <begin position="388"/>
        <end position="427"/>
    </location>
</feature>
<dbReference type="GO" id="GO:0003723">
    <property type="term" value="F:RNA binding"/>
    <property type="evidence" value="ECO:0007669"/>
    <property type="project" value="UniProtKB-UniRule"/>
</dbReference>
<evidence type="ECO:0000256" key="1">
    <source>
        <dbReference type="ARBA" id="ARBA00014389"/>
    </source>
</evidence>
<organism evidence="11">
    <name type="scientific">Aristolochia-associated cytorhabdovirus</name>
    <dbReference type="NCBI Taxonomy" id="3071548"/>
    <lineage>
        <taxon>Viruses</taxon>
        <taxon>Riboviria</taxon>
        <taxon>Orthornavirae</taxon>
        <taxon>Negarnaviricota</taxon>
        <taxon>Haploviricotina</taxon>
        <taxon>Monjiviricetes</taxon>
        <taxon>Mononegavirales</taxon>
        <taxon>Rhabdoviridae</taxon>
        <taxon>Betarhabdovirinae</taxon>
    </lineage>
</organism>
<evidence type="ECO:0000256" key="3">
    <source>
        <dbReference type="ARBA" id="ARBA00022561"/>
    </source>
</evidence>
<comment type="function">
    <text evidence="9">Encapsidates the genome, protecting it from nucleases. The encapsidated genomic RNA is termed the nucleocapsid (NC) and serves as template for viral transcription and replication.</text>
</comment>
<evidence type="ECO:0000256" key="2">
    <source>
        <dbReference type="ARBA" id="ARBA00022497"/>
    </source>
</evidence>
<keyword evidence="3 9" id="KW-0167">Capsid protein</keyword>
<dbReference type="GO" id="GO:1990904">
    <property type="term" value="C:ribonucleoprotein complex"/>
    <property type="evidence" value="ECO:0007669"/>
    <property type="project" value="UniProtKB-UniRule"/>
</dbReference>
<evidence type="ECO:0000256" key="10">
    <source>
        <dbReference type="SAM" id="MobiDB-lite"/>
    </source>
</evidence>
<evidence type="ECO:0000256" key="4">
    <source>
        <dbReference type="ARBA" id="ARBA00022844"/>
    </source>
</evidence>
<evidence type="ECO:0000256" key="8">
    <source>
        <dbReference type="ARBA" id="ARBA00033344"/>
    </source>
</evidence>
<protein>
    <recommendedName>
        <fullName evidence="1 9">Nucleoprotein</fullName>
        <shortName evidence="9">NP</shortName>
        <shortName evidence="9">Protein N</shortName>
    </recommendedName>
    <alternativeName>
        <fullName evidence="8 9">Nucleocapsid protein</fullName>
    </alternativeName>
</protein>
<keyword evidence="6 9" id="KW-0543">Viral nucleoprotein</keyword>
<comment type="subunit">
    <text evidence="9">Homomultimerizes to form the nucleocapsid. Binds to viral genomic RNA.</text>
</comment>
<keyword evidence="2 9" id="KW-1139">Helical capsid protein</keyword>
<dbReference type="GO" id="GO:0030430">
    <property type="term" value="C:host cell cytoplasm"/>
    <property type="evidence" value="ECO:0007669"/>
    <property type="project" value="UniProtKB-SubCell"/>
</dbReference>
<comment type="similarity">
    <text evidence="9">Belongs to the cytorhabdovirus nucleocapsid protein family.</text>
</comment>
<reference evidence="11" key="1">
    <citation type="submission" date="2023-06" db="EMBL/GenBank/DDBJ databases">
        <title>Identification and characterization of a novel cytorhabdovirus infecting the liana Aristolochia giberti.</title>
        <authorList>
            <person name="Ramos-Gonzalez P.L."/>
            <person name="Potsclan-Barros M."/>
            <person name="Michea-Gonzalez G.L."/>
            <person name="Chabi-Jesus C."/>
            <person name="Harakava R."/>
            <person name="Lorenzo H."/>
            <person name="Freita-Astua J."/>
            <person name="Kitajima E.W."/>
        </authorList>
    </citation>
    <scope>NUCLEOTIDE SEQUENCE</scope>
    <source>
        <strain evidence="11">NOd1</strain>
    </source>
</reference>
<gene>
    <name evidence="11" type="primary">N</name>
</gene>
<dbReference type="Pfam" id="PF03216">
    <property type="entry name" value="Rhabdo_ncap_2"/>
    <property type="match status" value="1"/>
</dbReference>
<proteinExistence type="inferred from homology"/>
<dbReference type="InterPro" id="IPR004902">
    <property type="entry name" value="Rhabdo_ncap_2"/>
</dbReference>
<name>A0AA50LSE6_9RHAB</name>